<sequence length="56" mass="5343">GSPPAPGSLVSTIARWPTSSTGLPSPSGSALVGRRPAIASGLHSSGCASSLRPTGS</sequence>
<reference evidence="2 3" key="1">
    <citation type="submission" date="2024-05" db="EMBL/GenBank/DDBJ databases">
        <title>Genome sequencing and assembly of Indian major carp, Cirrhinus mrigala (Hamilton, 1822).</title>
        <authorList>
            <person name="Mohindra V."/>
            <person name="Chowdhury L.M."/>
            <person name="Lal K."/>
            <person name="Jena J.K."/>
        </authorList>
    </citation>
    <scope>NUCLEOTIDE SEQUENCE [LARGE SCALE GENOMIC DNA]</scope>
    <source>
        <strain evidence="2">CM1030</strain>
        <tissue evidence="2">Blood</tissue>
    </source>
</reference>
<gene>
    <name evidence="2" type="ORF">M9458_013846</name>
</gene>
<feature type="region of interest" description="Disordered" evidence="1">
    <location>
        <begin position="1"/>
        <end position="32"/>
    </location>
</feature>
<feature type="non-terminal residue" evidence="2">
    <location>
        <position position="56"/>
    </location>
</feature>
<organism evidence="2 3">
    <name type="scientific">Cirrhinus mrigala</name>
    <name type="common">Mrigala</name>
    <dbReference type="NCBI Taxonomy" id="683832"/>
    <lineage>
        <taxon>Eukaryota</taxon>
        <taxon>Metazoa</taxon>
        <taxon>Chordata</taxon>
        <taxon>Craniata</taxon>
        <taxon>Vertebrata</taxon>
        <taxon>Euteleostomi</taxon>
        <taxon>Actinopterygii</taxon>
        <taxon>Neopterygii</taxon>
        <taxon>Teleostei</taxon>
        <taxon>Ostariophysi</taxon>
        <taxon>Cypriniformes</taxon>
        <taxon>Cyprinidae</taxon>
        <taxon>Labeoninae</taxon>
        <taxon>Labeonini</taxon>
        <taxon>Cirrhinus</taxon>
    </lineage>
</organism>
<dbReference type="Proteomes" id="UP001529510">
    <property type="component" value="Unassembled WGS sequence"/>
</dbReference>
<dbReference type="EMBL" id="JAMKFB020000006">
    <property type="protein sequence ID" value="KAL0191148.1"/>
    <property type="molecule type" value="Genomic_DNA"/>
</dbReference>
<comment type="caution">
    <text evidence="2">The sequence shown here is derived from an EMBL/GenBank/DDBJ whole genome shotgun (WGS) entry which is preliminary data.</text>
</comment>
<feature type="non-terminal residue" evidence="2">
    <location>
        <position position="1"/>
    </location>
</feature>
<protein>
    <submittedName>
        <fullName evidence="2">Uncharacterized protein</fullName>
    </submittedName>
</protein>
<accession>A0ABD0QZM6</accession>
<evidence type="ECO:0000256" key="1">
    <source>
        <dbReference type="SAM" id="MobiDB-lite"/>
    </source>
</evidence>
<name>A0ABD0QZM6_CIRMR</name>
<proteinExistence type="predicted"/>
<keyword evidence="3" id="KW-1185">Reference proteome</keyword>
<evidence type="ECO:0000313" key="3">
    <source>
        <dbReference type="Proteomes" id="UP001529510"/>
    </source>
</evidence>
<evidence type="ECO:0000313" key="2">
    <source>
        <dbReference type="EMBL" id="KAL0191148.1"/>
    </source>
</evidence>
<dbReference type="AlphaFoldDB" id="A0ABD0QZM6"/>
<feature type="compositionally biased region" description="Low complexity" evidence="1">
    <location>
        <begin position="17"/>
        <end position="29"/>
    </location>
</feature>